<evidence type="ECO:0000313" key="2">
    <source>
        <dbReference type="Proteomes" id="UP000824366"/>
    </source>
</evidence>
<gene>
    <name evidence="1" type="ORF">MIZ03_1148</name>
</gene>
<dbReference type="EMBL" id="AP024238">
    <property type="protein sequence ID" value="BCO26268.1"/>
    <property type="molecule type" value="Genomic_DNA"/>
</dbReference>
<evidence type="ECO:0000313" key="1">
    <source>
        <dbReference type="EMBL" id="BCO26268.1"/>
    </source>
</evidence>
<protein>
    <submittedName>
        <fullName evidence="1">Uncharacterized protein</fullName>
    </submittedName>
</protein>
<accession>A0ABN6D3Q9</accession>
<sequence length="47" mass="5479">MQIVCRSTEQRQSAATTFLFGLIFAQVFKPFLSSNSKRIIHKKRQHV</sequence>
<keyword evidence="2" id="KW-1185">Reference proteome</keyword>
<organism evidence="1 2">
    <name type="scientific">Rhodoferax lithotrophicus</name>
    <dbReference type="NCBI Taxonomy" id="2798804"/>
    <lineage>
        <taxon>Bacteria</taxon>
        <taxon>Pseudomonadati</taxon>
        <taxon>Pseudomonadota</taxon>
        <taxon>Betaproteobacteria</taxon>
        <taxon>Burkholderiales</taxon>
        <taxon>Comamonadaceae</taxon>
        <taxon>Rhodoferax</taxon>
    </lineage>
</organism>
<name>A0ABN6D3Q9_9BURK</name>
<dbReference type="Proteomes" id="UP000824366">
    <property type="component" value="Chromosome"/>
</dbReference>
<proteinExistence type="predicted"/>
<reference evidence="1 2" key="1">
    <citation type="journal article" date="2021" name="Microbiol. Spectr.">
        <title>A Single Bacterium Capable of Oxidation and Reduction of Iron at Circumneutral pH.</title>
        <authorList>
            <person name="Kato S."/>
            <person name="Ohkuma M."/>
        </authorList>
    </citation>
    <scope>NUCLEOTIDE SEQUENCE [LARGE SCALE GENOMIC DNA]</scope>
    <source>
        <strain evidence="1 2">MIZ03</strain>
    </source>
</reference>